<gene>
    <name evidence="2" type="ORF">KIW84_055454</name>
</gene>
<evidence type="ECO:0000313" key="3">
    <source>
        <dbReference type="Proteomes" id="UP001058974"/>
    </source>
</evidence>
<name>A0A9D5AIK5_PEA</name>
<feature type="compositionally biased region" description="Low complexity" evidence="1">
    <location>
        <begin position="170"/>
        <end position="184"/>
    </location>
</feature>
<reference evidence="2 3" key="1">
    <citation type="journal article" date="2022" name="Nat. Genet.">
        <title>Improved pea reference genome and pan-genome highlight genomic features and evolutionary characteristics.</title>
        <authorList>
            <person name="Yang T."/>
            <person name="Liu R."/>
            <person name="Luo Y."/>
            <person name="Hu S."/>
            <person name="Wang D."/>
            <person name="Wang C."/>
            <person name="Pandey M.K."/>
            <person name="Ge S."/>
            <person name="Xu Q."/>
            <person name="Li N."/>
            <person name="Li G."/>
            <person name="Huang Y."/>
            <person name="Saxena R.K."/>
            <person name="Ji Y."/>
            <person name="Li M."/>
            <person name="Yan X."/>
            <person name="He Y."/>
            <person name="Liu Y."/>
            <person name="Wang X."/>
            <person name="Xiang C."/>
            <person name="Varshney R.K."/>
            <person name="Ding H."/>
            <person name="Gao S."/>
            <person name="Zong X."/>
        </authorList>
    </citation>
    <scope>NUCLEOTIDE SEQUENCE [LARGE SCALE GENOMIC DNA]</scope>
    <source>
        <strain evidence="2 3">cv. Zhongwan 6</strain>
    </source>
</reference>
<feature type="region of interest" description="Disordered" evidence="1">
    <location>
        <begin position="126"/>
        <end position="184"/>
    </location>
</feature>
<keyword evidence="3" id="KW-1185">Reference proteome</keyword>
<dbReference type="EMBL" id="JAMSHJ010000005">
    <property type="protein sequence ID" value="KAI5409988.1"/>
    <property type="molecule type" value="Genomic_DNA"/>
</dbReference>
<evidence type="ECO:0000313" key="2">
    <source>
        <dbReference type="EMBL" id="KAI5409988.1"/>
    </source>
</evidence>
<accession>A0A9D5AIK5</accession>
<protein>
    <submittedName>
        <fullName evidence="2">Uncharacterized protein</fullName>
    </submittedName>
</protein>
<sequence length="289" mass="32433">MIHSKGEANASLATRESSRIQSYPNTESLSITSTFKIHFKSDAELENELTRELTPDVFIMVEPHGGMRRSFLAQLSRVQLRGSRIDLGTNLKGMKMESLMASVGLALVKSRSHTIVIQESRVEVGYLDQSNGGSEDERPKEREQFPEIQQEPNQQLPEHPGDQAPQKLGPSPQQSKTSPSISSSSWPFTSFDCYFIQNLLNDKVGPSHITPRAIDAINMACKNNHDIHSPHSLAEEGSGSFSRNHVKHALKVALHDDWEHDIDERLEHFCVLNHNFGTAHCSIWNNFID</sequence>
<dbReference type="Gramene" id="Psat05G0545400-T1">
    <property type="protein sequence ID" value="KAI5409988.1"/>
    <property type="gene ID" value="KIW84_055454"/>
</dbReference>
<comment type="caution">
    <text evidence="2">The sequence shown here is derived from an EMBL/GenBank/DDBJ whole genome shotgun (WGS) entry which is preliminary data.</text>
</comment>
<dbReference type="Proteomes" id="UP001058974">
    <property type="component" value="Chromosome 5"/>
</dbReference>
<proteinExistence type="predicted"/>
<dbReference type="AlphaFoldDB" id="A0A9D5AIK5"/>
<evidence type="ECO:0000256" key="1">
    <source>
        <dbReference type="SAM" id="MobiDB-lite"/>
    </source>
</evidence>
<organism evidence="2 3">
    <name type="scientific">Pisum sativum</name>
    <name type="common">Garden pea</name>
    <name type="synonym">Lathyrus oleraceus</name>
    <dbReference type="NCBI Taxonomy" id="3888"/>
    <lineage>
        <taxon>Eukaryota</taxon>
        <taxon>Viridiplantae</taxon>
        <taxon>Streptophyta</taxon>
        <taxon>Embryophyta</taxon>
        <taxon>Tracheophyta</taxon>
        <taxon>Spermatophyta</taxon>
        <taxon>Magnoliopsida</taxon>
        <taxon>eudicotyledons</taxon>
        <taxon>Gunneridae</taxon>
        <taxon>Pentapetalae</taxon>
        <taxon>rosids</taxon>
        <taxon>fabids</taxon>
        <taxon>Fabales</taxon>
        <taxon>Fabaceae</taxon>
        <taxon>Papilionoideae</taxon>
        <taxon>50 kb inversion clade</taxon>
        <taxon>NPAAA clade</taxon>
        <taxon>Hologalegina</taxon>
        <taxon>IRL clade</taxon>
        <taxon>Fabeae</taxon>
        <taxon>Lathyrus</taxon>
    </lineage>
</organism>
<feature type="compositionally biased region" description="Basic and acidic residues" evidence="1">
    <location>
        <begin position="135"/>
        <end position="145"/>
    </location>
</feature>